<sequence>MTISTKIEQLEQELLEVVRKYSGNKEVTVMTTNSSENNLQIQVIIAGKNQLDITLNSFTDQTQINNRAIPCTVLGMLPDSYRTTNTEILA</sequence>
<dbReference type="AlphaFoldDB" id="A0A077QR44"/>
<dbReference type="RefSeq" id="WP_038182026.1">
    <property type="nucleotide sequence ID" value="NZ_CAWLWA010000060.1"/>
</dbReference>
<reference evidence="1" key="1">
    <citation type="submission" date="2013-07" db="EMBL/GenBank/DDBJ databases">
        <title>Sub-species coevolution in mutualistic symbiosis.</title>
        <authorList>
            <person name="Murfin K."/>
            <person name="Klassen J."/>
            <person name="Lee M."/>
            <person name="Forst S."/>
            <person name="Stock P."/>
            <person name="Goodrich-Blair H."/>
        </authorList>
    </citation>
    <scope>NUCLEOTIDE SEQUENCE [LARGE SCALE GENOMIC DNA]</scope>
    <source>
        <strain evidence="1">Intermedium</strain>
    </source>
</reference>
<gene>
    <name evidence="1" type="ORF">XBI1_770010</name>
</gene>
<dbReference type="HOGENOM" id="CLU_188522_0_0_6"/>
<evidence type="ECO:0000313" key="1">
    <source>
        <dbReference type="EMBL" id="CDH35036.1"/>
    </source>
</evidence>
<dbReference type="Proteomes" id="UP000028480">
    <property type="component" value="Unassembled WGS sequence"/>
</dbReference>
<comment type="caution">
    <text evidence="1">The sequence shown here is derived from an EMBL/GenBank/DDBJ whole genome shotgun (WGS) entry which is preliminary data.</text>
</comment>
<organism evidence="1">
    <name type="scientific">Xenorhabdus bovienii str. Intermedium</name>
    <dbReference type="NCBI Taxonomy" id="1379677"/>
    <lineage>
        <taxon>Bacteria</taxon>
        <taxon>Pseudomonadati</taxon>
        <taxon>Pseudomonadota</taxon>
        <taxon>Gammaproteobacteria</taxon>
        <taxon>Enterobacterales</taxon>
        <taxon>Morganellaceae</taxon>
        <taxon>Xenorhabdus</taxon>
    </lineage>
</organism>
<dbReference type="EMBL" id="CBTB010000287">
    <property type="protein sequence ID" value="CDH35036.1"/>
    <property type="molecule type" value="Genomic_DNA"/>
</dbReference>
<protein>
    <submittedName>
        <fullName evidence="1">Uncharacterized protein</fullName>
    </submittedName>
</protein>
<name>A0A077QR44_XENBV</name>
<proteinExistence type="predicted"/>
<accession>A0A077QR44</accession>